<dbReference type="InterPro" id="IPR058061">
    <property type="entry name" value="SCO4848-like"/>
</dbReference>
<keyword evidence="1" id="KW-0472">Membrane</keyword>
<proteinExistence type="predicted"/>
<protein>
    <submittedName>
        <fullName evidence="2">SCO4848 family membrane protein</fullName>
    </submittedName>
</protein>
<keyword evidence="1" id="KW-0812">Transmembrane</keyword>
<feature type="transmembrane region" description="Helical" evidence="1">
    <location>
        <begin position="45"/>
        <end position="67"/>
    </location>
</feature>
<dbReference type="Proteomes" id="UP001556631">
    <property type="component" value="Unassembled WGS sequence"/>
</dbReference>
<keyword evidence="1" id="KW-1133">Transmembrane helix</keyword>
<gene>
    <name evidence="2" type="ORF">AB3X52_14575</name>
</gene>
<dbReference type="NCBIfam" id="NF046117">
    <property type="entry name" value="SCO4848_fam"/>
    <property type="match status" value="1"/>
</dbReference>
<evidence type="ECO:0000313" key="3">
    <source>
        <dbReference type="Proteomes" id="UP001556631"/>
    </source>
</evidence>
<evidence type="ECO:0000256" key="1">
    <source>
        <dbReference type="SAM" id="Phobius"/>
    </source>
</evidence>
<dbReference type="RefSeq" id="WP_367994819.1">
    <property type="nucleotide sequence ID" value="NZ_JBFPJR010000027.1"/>
</dbReference>
<reference evidence="2 3" key="1">
    <citation type="submission" date="2024-07" db="EMBL/GenBank/DDBJ databases">
        <authorList>
            <person name="Lee S."/>
            <person name="Kang M."/>
        </authorList>
    </citation>
    <scope>NUCLEOTIDE SEQUENCE [LARGE SCALE GENOMIC DNA]</scope>
    <source>
        <strain evidence="2 3">DS6</strain>
    </source>
</reference>
<evidence type="ECO:0000313" key="2">
    <source>
        <dbReference type="EMBL" id="MEX0428849.1"/>
    </source>
</evidence>
<dbReference type="Pfam" id="PF26606">
    <property type="entry name" value="SCO4848"/>
    <property type="match status" value="1"/>
</dbReference>
<comment type="caution">
    <text evidence="2">The sequence shown here is derived from an EMBL/GenBank/DDBJ whole genome shotgun (WGS) entry which is preliminary data.</text>
</comment>
<sequence length="74" mass="8268">MKLEKKDGALLLFVGVWNVVIWSNFAKNLVRTARDPEQSRPRPYYIAHAVLIVVDVVLGGLLGRLGVKALIGRR</sequence>
<keyword evidence="3" id="KW-1185">Reference proteome</keyword>
<name>A0ABV3T4P1_9ACTN</name>
<dbReference type="EMBL" id="JBFPJR010000027">
    <property type="protein sequence ID" value="MEX0428849.1"/>
    <property type="molecule type" value="Genomic_DNA"/>
</dbReference>
<feature type="transmembrane region" description="Helical" evidence="1">
    <location>
        <begin position="7"/>
        <end position="25"/>
    </location>
</feature>
<accession>A0ABV3T4P1</accession>
<organism evidence="2 3">
    <name type="scientific">Nocardioides eburneus</name>
    <dbReference type="NCBI Taxonomy" id="3231482"/>
    <lineage>
        <taxon>Bacteria</taxon>
        <taxon>Bacillati</taxon>
        <taxon>Actinomycetota</taxon>
        <taxon>Actinomycetes</taxon>
        <taxon>Propionibacteriales</taxon>
        <taxon>Nocardioidaceae</taxon>
        <taxon>Nocardioides</taxon>
    </lineage>
</organism>